<keyword evidence="1" id="KW-0812">Transmembrane</keyword>
<keyword evidence="1" id="KW-1133">Transmembrane helix</keyword>
<name>A0A4P8IZB0_9BURK</name>
<keyword evidence="3" id="KW-1185">Reference proteome</keyword>
<evidence type="ECO:0000256" key="1">
    <source>
        <dbReference type="SAM" id="Phobius"/>
    </source>
</evidence>
<keyword evidence="1" id="KW-0472">Membrane</keyword>
<feature type="transmembrane region" description="Helical" evidence="1">
    <location>
        <begin position="12"/>
        <end position="33"/>
    </location>
</feature>
<reference evidence="2 3" key="1">
    <citation type="submission" date="2019-05" db="EMBL/GenBank/DDBJ databases">
        <title>Burkholderia sp. DHOD12, isolated from subtropical forest soil.</title>
        <authorList>
            <person name="Gao Z.-H."/>
            <person name="Qiu L.-H."/>
        </authorList>
    </citation>
    <scope>NUCLEOTIDE SEQUENCE [LARGE SCALE GENOMIC DNA]</scope>
    <source>
        <strain evidence="2 3">DHOD12</strain>
    </source>
</reference>
<accession>A0A4P8IZB0</accession>
<gene>
    <name evidence="2" type="ORF">FAZ95_38290</name>
</gene>
<dbReference type="AlphaFoldDB" id="A0A4P8IZB0"/>
<organism evidence="2 3">
    <name type="scientific">Trinickia violacea</name>
    <dbReference type="NCBI Taxonomy" id="2571746"/>
    <lineage>
        <taxon>Bacteria</taxon>
        <taxon>Pseudomonadati</taxon>
        <taxon>Pseudomonadota</taxon>
        <taxon>Betaproteobacteria</taxon>
        <taxon>Burkholderiales</taxon>
        <taxon>Burkholderiaceae</taxon>
        <taxon>Trinickia</taxon>
    </lineage>
</organism>
<sequence length="205" mass="21531">MDPVLITVGLKGAGMLLAIAGGITVARYGFHLYKDGVGAGPGDIAVELGKLKVKARSAGAIVMSTAFVWAWIGSTLSPNLDSHGDEIRVYSLATPEGNVNMQVLAAKISQKDAAADPVVLKGLLARAIVDAKKRQPTGIVQLNGHPASVDLSSIDVTQNPSGNYVLATKVQSLKDTAVVLLEPRVETGKIIFYPTSAEKFEKNPQ</sequence>
<evidence type="ECO:0000313" key="3">
    <source>
        <dbReference type="Proteomes" id="UP000298656"/>
    </source>
</evidence>
<dbReference type="EMBL" id="CP040078">
    <property type="protein sequence ID" value="QCP54712.1"/>
    <property type="molecule type" value="Genomic_DNA"/>
</dbReference>
<evidence type="ECO:0000313" key="2">
    <source>
        <dbReference type="EMBL" id="QCP54712.1"/>
    </source>
</evidence>
<proteinExistence type="predicted"/>
<dbReference type="RefSeq" id="WP_137337470.1">
    <property type="nucleotide sequence ID" value="NZ_CP040078.1"/>
</dbReference>
<protein>
    <submittedName>
        <fullName evidence="2">Uncharacterized protein</fullName>
    </submittedName>
</protein>
<dbReference type="KEGG" id="tvl:FAZ95_38290"/>
<dbReference type="Proteomes" id="UP000298656">
    <property type="component" value="Chromosome 2"/>
</dbReference>